<gene>
    <name evidence="1" type="ORF">PIB30_038500</name>
</gene>
<proteinExistence type="predicted"/>
<comment type="caution">
    <text evidence="1">The sequence shown here is derived from an EMBL/GenBank/DDBJ whole genome shotgun (WGS) entry which is preliminary data.</text>
</comment>
<organism evidence="1 2">
    <name type="scientific">Stylosanthes scabra</name>
    <dbReference type="NCBI Taxonomy" id="79078"/>
    <lineage>
        <taxon>Eukaryota</taxon>
        <taxon>Viridiplantae</taxon>
        <taxon>Streptophyta</taxon>
        <taxon>Embryophyta</taxon>
        <taxon>Tracheophyta</taxon>
        <taxon>Spermatophyta</taxon>
        <taxon>Magnoliopsida</taxon>
        <taxon>eudicotyledons</taxon>
        <taxon>Gunneridae</taxon>
        <taxon>Pentapetalae</taxon>
        <taxon>rosids</taxon>
        <taxon>fabids</taxon>
        <taxon>Fabales</taxon>
        <taxon>Fabaceae</taxon>
        <taxon>Papilionoideae</taxon>
        <taxon>50 kb inversion clade</taxon>
        <taxon>dalbergioids sensu lato</taxon>
        <taxon>Dalbergieae</taxon>
        <taxon>Pterocarpus clade</taxon>
        <taxon>Stylosanthes</taxon>
    </lineage>
</organism>
<accession>A0ABU6SEN3</accession>
<evidence type="ECO:0000313" key="1">
    <source>
        <dbReference type="EMBL" id="MED6134609.1"/>
    </source>
</evidence>
<reference evidence="1 2" key="1">
    <citation type="journal article" date="2023" name="Plants (Basel)">
        <title>Bridging the Gap: Combining Genomics and Transcriptomics Approaches to Understand Stylosanthes scabra, an Orphan Legume from the Brazilian Caatinga.</title>
        <authorList>
            <person name="Ferreira-Neto J.R.C."/>
            <person name="da Silva M.D."/>
            <person name="Binneck E."/>
            <person name="de Melo N.F."/>
            <person name="da Silva R.H."/>
            <person name="de Melo A.L.T.M."/>
            <person name="Pandolfi V."/>
            <person name="Bustamante F.O."/>
            <person name="Brasileiro-Vidal A.C."/>
            <person name="Benko-Iseppon A.M."/>
        </authorList>
    </citation>
    <scope>NUCLEOTIDE SEQUENCE [LARGE SCALE GENOMIC DNA]</scope>
    <source>
        <tissue evidence="1">Leaves</tissue>
    </source>
</reference>
<dbReference type="EMBL" id="JASCZI010060614">
    <property type="protein sequence ID" value="MED6134609.1"/>
    <property type="molecule type" value="Genomic_DNA"/>
</dbReference>
<keyword evidence="2" id="KW-1185">Reference proteome</keyword>
<dbReference type="Proteomes" id="UP001341840">
    <property type="component" value="Unassembled WGS sequence"/>
</dbReference>
<protein>
    <submittedName>
        <fullName evidence="1">Uncharacterized protein</fullName>
    </submittedName>
</protein>
<evidence type="ECO:0000313" key="2">
    <source>
        <dbReference type="Proteomes" id="UP001341840"/>
    </source>
</evidence>
<sequence length="83" mass="9275">MALELGRTPTQSEVFARTHTRKEDWLWVDKQSEDANDAFLAELKRLQEGRQAIIGTQEIYGMGVVPLHKDPPLVGDPGDNDTA</sequence>
<name>A0ABU6SEN3_9FABA</name>